<feature type="binding site" evidence="3">
    <location>
        <begin position="229"/>
        <end position="236"/>
    </location>
    <ligand>
        <name>ATP</name>
        <dbReference type="ChEBI" id="CHEBI:30616"/>
    </ligand>
</feature>
<organism evidence="5 6">
    <name type="scientific">Saccharomonospora amisosensis</name>
    <dbReference type="NCBI Taxonomy" id="1128677"/>
    <lineage>
        <taxon>Bacteria</taxon>
        <taxon>Bacillati</taxon>
        <taxon>Actinomycetota</taxon>
        <taxon>Actinomycetes</taxon>
        <taxon>Pseudonocardiales</taxon>
        <taxon>Pseudonocardiaceae</taxon>
        <taxon>Saccharomonospora</taxon>
    </lineage>
</organism>
<proteinExistence type="predicted"/>
<feature type="binding site" evidence="1">
    <location>
        <position position="91"/>
    </location>
    <ligand>
        <name>ATP</name>
        <dbReference type="ChEBI" id="CHEBI:30616"/>
    </ligand>
</feature>
<dbReference type="EMBL" id="JAAOYM010000002">
    <property type="protein sequence ID" value="NIJ14629.1"/>
    <property type="molecule type" value="Genomic_DNA"/>
</dbReference>
<dbReference type="InterPro" id="IPR026287">
    <property type="entry name" value="SoFic-like"/>
</dbReference>
<dbReference type="InterPro" id="IPR040198">
    <property type="entry name" value="Fido_containing"/>
</dbReference>
<reference evidence="5 6" key="1">
    <citation type="submission" date="2020-03" db="EMBL/GenBank/DDBJ databases">
        <title>Sequencing the genomes of 1000 actinobacteria strains.</title>
        <authorList>
            <person name="Klenk H.-P."/>
        </authorList>
    </citation>
    <scope>NUCLEOTIDE SEQUENCE [LARGE SCALE GENOMIC DNA]</scope>
    <source>
        <strain evidence="5 6">DSM 45685</strain>
    </source>
</reference>
<dbReference type="PROSITE" id="PS51459">
    <property type="entry name" value="FIDO"/>
    <property type="match status" value="1"/>
</dbReference>
<feature type="binding site" evidence="1">
    <location>
        <position position="225"/>
    </location>
    <ligand>
        <name>ATP</name>
        <dbReference type="ChEBI" id="CHEBI:30616"/>
    </ligand>
</feature>
<feature type="binding site" evidence="1">
    <location>
        <begin position="230"/>
        <end position="236"/>
    </location>
    <ligand>
        <name>ATP</name>
        <dbReference type="ChEBI" id="CHEBI:30616"/>
    </ligand>
</feature>
<feature type="binding site" evidence="1">
    <location>
        <position position="267"/>
    </location>
    <ligand>
        <name>ATP</name>
        <dbReference type="ChEBI" id="CHEBI:30616"/>
    </ligand>
</feature>
<comment type="caution">
    <text evidence="5">The sequence shown here is derived from an EMBL/GenBank/DDBJ whole genome shotgun (WGS) entry which is preliminary data.</text>
</comment>
<name>A0A7X5UUR5_9PSEU</name>
<dbReference type="PANTHER" id="PTHR13504:SF38">
    <property type="entry name" value="FIDO DOMAIN-CONTAINING PROTEIN"/>
    <property type="match status" value="1"/>
</dbReference>
<gene>
    <name evidence="5" type="ORF">FHU38_005030</name>
</gene>
<dbReference type="Pfam" id="PF13784">
    <property type="entry name" value="Fic_N"/>
    <property type="match status" value="1"/>
</dbReference>
<evidence type="ECO:0000256" key="3">
    <source>
        <dbReference type="PIRSR" id="PIRSR640198-2"/>
    </source>
</evidence>
<dbReference type="Proteomes" id="UP000545493">
    <property type="component" value="Unassembled WGS sequence"/>
</dbReference>
<feature type="domain" description="Fido" evidence="4">
    <location>
        <begin position="137"/>
        <end position="289"/>
    </location>
</feature>
<dbReference type="InterPro" id="IPR025758">
    <property type="entry name" value="Fic/DOC_N"/>
</dbReference>
<dbReference type="PANTHER" id="PTHR13504">
    <property type="entry name" value="FIDO DOMAIN-CONTAINING PROTEIN DDB_G0283145"/>
    <property type="match status" value="1"/>
</dbReference>
<dbReference type="PIRSF" id="PIRSF038925">
    <property type="entry name" value="AMP-prot_trans"/>
    <property type="match status" value="1"/>
</dbReference>
<evidence type="ECO:0000256" key="2">
    <source>
        <dbReference type="PIRSR" id="PIRSR640198-1"/>
    </source>
</evidence>
<dbReference type="InterPro" id="IPR036597">
    <property type="entry name" value="Fido-like_dom_sf"/>
</dbReference>
<sequence>MQVEDFRNSPIGRLERIAGTDMRLRQPYSHFAFVPAPLPSSVHLSAATYKLLSEADRALGVLHASVNQLPNPHLLVRPSLTREAVSTSALEGTYAPYAEVLEAQYEDGKEPTAEVREVQNYVRAAHRGLELIKTYPIILKVVSELQSILVRKTRGDAYDAGRLRERIVCIGDKGRGIEQSRFVPPPNGDILVQGVSDWEKWINSDQEMPVLVKVALGHYQFETLHPFSDGNGRIGRLVITLQLIEEGVLEYPVLNLSPWLEPRREDYIDHLLDVSRTGDFDPWVRFFAEAVKARAMAATDTINRLLGFSYEVSEAMKDAGARGAVHDLTINLIGYPLMTIPAVAADLGVTYPTARSAISKLEEAGFLREITGKNYGRVYICDRVYDELAKS</sequence>
<protein>
    <submittedName>
        <fullName evidence="5">Fic family protein</fullName>
    </submittedName>
</protein>
<keyword evidence="1" id="KW-0067">ATP-binding</keyword>
<dbReference type="RefSeq" id="WP_167176908.1">
    <property type="nucleotide sequence ID" value="NZ_JAAOYM010000002.1"/>
</dbReference>
<evidence type="ECO:0000256" key="1">
    <source>
        <dbReference type="PIRSR" id="PIRSR038925-1"/>
    </source>
</evidence>
<evidence type="ECO:0000259" key="4">
    <source>
        <dbReference type="PROSITE" id="PS51459"/>
    </source>
</evidence>
<keyword evidence="1" id="KW-0547">Nucleotide-binding</keyword>
<dbReference type="Gene3D" id="1.10.3290.10">
    <property type="entry name" value="Fido-like domain"/>
    <property type="match status" value="1"/>
</dbReference>
<feature type="active site" evidence="2">
    <location>
        <position position="225"/>
    </location>
</feature>
<accession>A0A7X5UUR5</accession>
<dbReference type="SUPFAM" id="SSF140931">
    <property type="entry name" value="Fic-like"/>
    <property type="match status" value="1"/>
</dbReference>
<dbReference type="GO" id="GO:0005524">
    <property type="term" value="F:ATP binding"/>
    <property type="evidence" value="ECO:0007669"/>
    <property type="project" value="UniProtKB-KW"/>
</dbReference>
<dbReference type="InterPro" id="IPR003812">
    <property type="entry name" value="Fido"/>
</dbReference>
<evidence type="ECO:0000313" key="6">
    <source>
        <dbReference type="Proteomes" id="UP000545493"/>
    </source>
</evidence>
<dbReference type="Pfam" id="PF02661">
    <property type="entry name" value="Fic"/>
    <property type="match status" value="1"/>
</dbReference>
<evidence type="ECO:0000313" key="5">
    <source>
        <dbReference type="EMBL" id="NIJ14629.1"/>
    </source>
</evidence>
<dbReference type="AlphaFoldDB" id="A0A7X5UUR5"/>
<keyword evidence="6" id="KW-1185">Reference proteome</keyword>